<keyword evidence="3" id="KW-1185">Reference proteome</keyword>
<feature type="compositionally biased region" description="Basic and acidic residues" evidence="1">
    <location>
        <begin position="77"/>
        <end position="93"/>
    </location>
</feature>
<dbReference type="GeneID" id="73333518"/>
<accession>A0AA37PHP8</accession>
<name>A0AA37PHP8_9PEZI</name>
<evidence type="ECO:0000256" key="1">
    <source>
        <dbReference type="SAM" id="MobiDB-lite"/>
    </source>
</evidence>
<dbReference type="Proteomes" id="UP001055115">
    <property type="component" value="Unassembled WGS sequence"/>
</dbReference>
<protein>
    <submittedName>
        <fullName evidence="2">Uncharacterized protein</fullName>
    </submittedName>
</protein>
<dbReference type="EMBL" id="BQXU01000071">
    <property type="protein sequence ID" value="GKT52535.1"/>
    <property type="molecule type" value="Genomic_DNA"/>
</dbReference>
<reference evidence="2 3" key="1">
    <citation type="submission" date="2022-03" db="EMBL/GenBank/DDBJ databases">
        <title>Genome data of Colletotrichum spp.</title>
        <authorList>
            <person name="Utami Y.D."/>
            <person name="Hiruma K."/>
        </authorList>
    </citation>
    <scope>NUCLEOTIDE SEQUENCE [LARGE SCALE GENOMIC DNA]</scope>
    <source>
        <strain evidence="2 3">MAFF 239500</strain>
    </source>
</reference>
<feature type="compositionally biased region" description="Basic residues" evidence="1">
    <location>
        <begin position="49"/>
        <end position="66"/>
    </location>
</feature>
<feature type="compositionally biased region" description="Basic and acidic residues" evidence="1">
    <location>
        <begin position="22"/>
        <end position="34"/>
    </location>
</feature>
<feature type="region of interest" description="Disordered" evidence="1">
    <location>
        <begin position="1"/>
        <end position="97"/>
    </location>
</feature>
<sequence>MQTSQKDEERASMSSSVDEMQLEEKANIAEKSEAETASVLEDDEDLSRHSTRGSLRKRSMKVRHRLQQLFRSQGSRSHTENDDSREPSTRETSGRSMNDMTYHVAAGLCWYLPAPFDLMPQGYPTRVF</sequence>
<proteinExistence type="predicted"/>
<gene>
    <name evidence="2" type="ORF">ColSpa_12716</name>
</gene>
<dbReference type="AlphaFoldDB" id="A0AA37PHP8"/>
<comment type="caution">
    <text evidence="2">The sequence shown here is derived from an EMBL/GenBank/DDBJ whole genome shotgun (WGS) entry which is preliminary data.</text>
</comment>
<dbReference type="RefSeq" id="XP_049134885.1">
    <property type="nucleotide sequence ID" value="XM_049278928.1"/>
</dbReference>
<organism evidence="2 3">
    <name type="scientific">Colletotrichum spaethianum</name>
    <dbReference type="NCBI Taxonomy" id="700344"/>
    <lineage>
        <taxon>Eukaryota</taxon>
        <taxon>Fungi</taxon>
        <taxon>Dikarya</taxon>
        <taxon>Ascomycota</taxon>
        <taxon>Pezizomycotina</taxon>
        <taxon>Sordariomycetes</taxon>
        <taxon>Hypocreomycetidae</taxon>
        <taxon>Glomerellales</taxon>
        <taxon>Glomerellaceae</taxon>
        <taxon>Colletotrichum</taxon>
        <taxon>Colletotrichum spaethianum species complex</taxon>
    </lineage>
</organism>
<evidence type="ECO:0000313" key="3">
    <source>
        <dbReference type="Proteomes" id="UP001055115"/>
    </source>
</evidence>
<feature type="compositionally biased region" description="Basic and acidic residues" evidence="1">
    <location>
        <begin position="1"/>
        <end position="11"/>
    </location>
</feature>
<evidence type="ECO:0000313" key="2">
    <source>
        <dbReference type="EMBL" id="GKT52535.1"/>
    </source>
</evidence>